<keyword evidence="1" id="KW-1133">Transmembrane helix</keyword>
<dbReference type="Proteomes" id="UP001500418">
    <property type="component" value="Unassembled WGS sequence"/>
</dbReference>
<comment type="caution">
    <text evidence="2">The sequence shown here is derived from an EMBL/GenBank/DDBJ whole genome shotgun (WGS) entry which is preliminary data.</text>
</comment>
<gene>
    <name evidence="2" type="ORF">GCM10009575_011820</name>
</gene>
<accession>A0ABN1NZR0</accession>
<keyword evidence="1" id="KW-0472">Membrane</keyword>
<sequence>MADGIDVLLDLWKEQREADRQTENQRAMLTNIIIVVVAAGLGFIAKTGLRPTMLVVTLPMMVLGLYGAFACLKFHERCAFHVGQARGLRKKIAEQFPDLEIEAALRTSSREQRRRFPRLRKIRLYTVWIALHAAIASTGAALSVWIIVS</sequence>
<protein>
    <submittedName>
        <fullName evidence="2">Uncharacterized protein</fullName>
    </submittedName>
</protein>
<evidence type="ECO:0000256" key="1">
    <source>
        <dbReference type="SAM" id="Phobius"/>
    </source>
</evidence>
<name>A0ABN1NZR0_9ACTN</name>
<feature type="transmembrane region" description="Helical" evidence="1">
    <location>
        <begin position="27"/>
        <end position="45"/>
    </location>
</feature>
<keyword evidence="3" id="KW-1185">Reference proteome</keyword>
<feature type="transmembrane region" description="Helical" evidence="1">
    <location>
        <begin position="51"/>
        <end position="72"/>
    </location>
</feature>
<evidence type="ECO:0000313" key="2">
    <source>
        <dbReference type="EMBL" id="GAA0919665.1"/>
    </source>
</evidence>
<organism evidence="2 3">
    <name type="scientific">Streptomyces rhizosphaericus</name>
    <dbReference type="NCBI Taxonomy" id="114699"/>
    <lineage>
        <taxon>Bacteria</taxon>
        <taxon>Bacillati</taxon>
        <taxon>Actinomycetota</taxon>
        <taxon>Actinomycetes</taxon>
        <taxon>Kitasatosporales</taxon>
        <taxon>Streptomycetaceae</taxon>
        <taxon>Streptomyces</taxon>
        <taxon>Streptomyces violaceusniger group</taxon>
    </lineage>
</organism>
<dbReference type="EMBL" id="BAAAID010000005">
    <property type="protein sequence ID" value="GAA0919665.1"/>
    <property type="molecule type" value="Genomic_DNA"/>
</dbReference>
<keyword evidence="1" id="KW-0812">Transmembrane</keyword>
<reference evidence="2 3" key="1">
    <citation type="journal article" date="2019" name="Int. J. Syst. Evol. Microbiol.">
        <title>The Global Catalogue of Microorganisms (GCM) 10K type strain sequencing project: providing services to taxonomists for standard genome sequencing and annotation.</title>
        <authorList>
            <consortium name="The Broad Institute Genomics Platform"/>
            <consortium name="The Broad Institute Genome Sequencing Center for Infectious Disease"/>
            <person name="Wu L."/>
            <person name="Ma J."/>
        </authorList>
    </citation>
    <scope>NUCLEOTIDE SEQUENCE [LARGE SCALE GENOMIC DNA]</scope>
    <source>
        <strain evidence="2 3">JCM 11444</strain>
    </source>
</reference>
<proteinExistence type="predicted"/>
<evidence type="ECO:0000313" key="3">
    <source>
        <dbReference type="Proteomes" id="UP001500418"/>
    </source>
</evidence>
<feature type="transmembrane region" description="Helical" evidence="1">
    <location>
        <begin position="122"/>
        <end position="148"/>
    </location>
</feature>